<gene>
    <name evidence="4" type="ORF">M0R88_13315</name>
</gene>
<dbReference type="Gene3D" id="3.40.50.2300">
    <property type="match status" value="1"/>
</dbReference>
<dbReference type="InterPro" id="IPR001789">
    <property type="entry name" value="Sig_transdc_resp-reg_receiver"/>
</dbReference>
<feature type="domain" description="Response regulatory" evidence="3">
    <location>
        <begin position="5"/>
        <end position="121"/>
    </location>
</feature>
<evidence type="ECO:0000256" key="1">
    <source>
        <dbReference type="PROSITE-ProRule" id="PRU00169"/>
    </source>
</evidence>
<dbReference type="GO" id="GO:0000160">
    <property type="term" value="P:phosphorelay signal transduction system"/>
    <property type="evidence" value="ECO:0007669"/>
    <property type="project" value="InterPro"/>
</dbReference>
<evidence type="ECO:0000256" key="2">
    <source>
        <dbReference type="SAM" id="MobiDB-lite"/>
    </source>
</evidence>
<dbReference type="Pfam" id="PF00072">
    <property type="entry name" value="Response_reg"/>
    <property type="match status" value="1"/>
</dbReference>
<proteinExistence type="predicted"/>
<comment type="caution">
    <text evidence="1">Lacks conserved residue(s) required for the propagation of feature annotation.</text>
</comment>
<keyword evidence="5" id="KW-1185">Reference proteome</keyword>
<dbReference type="EMBL" id="CP096658">
    <property type="protein sequence ID" value="UPV99494.1"/>
    <property type="molecule type" value="Genomic_DNA"/>
</dbReference>
<evidence type="ECO:0000313" key="5">
    <source>
        <dbReference type="Proteomes" id="UP000830434"/>
    </source>
</evidence>
<sequence length="176" mass="19259">MSGPTIVCVDPDESAREETLDRLRVTGDDPTLVAAESLASAEESLRARSVDCVVTEHDLPDGTGLELASRVRDLRPSVGCVLYTAADREALATDEHDDAVAEYVAKGTVRTPPSDCGASWSSPRRFAPRPPTRSRRTRPTDSRRSTLTTSTRRRYATTWSESPTSRPATSTFPRPR</sequence>
<dbReference type="AlphaFoldDB" id="A0A8U0IFG7"/>
<feature type="region of interest" description="Disordered" evidence="2">
    <location>
        <begin position="109"/>
        <end position="176"/>
    </location>
</feature>
<accession>A0A8U0IFG7</accession>
<name>A0A8U0IFG7_9EURY</name>
<dbReference type="RefSeq" id="WP_248653987.1">
    <property type="nucleotide sequence ID" value="NZ_CP096658.1"/>
</dbReference>
<dbReference type="PROSITE" id="PS50110">
    <property type="entry name" value="RESPONSE_REGULATORY"/>
    <property type="match status" value="1"/>
</dbReference>
<dbReference type="Proteomes" id="UP000830434">
    <property type="component" value="Chromosome"/>
</dbReference>
<reference evidence="4" key="1">
    <citation type="submission" date="2022-04" db="EMBL/GenBank/DDBJ databases">
        <title>Diverse halophilic archaea isolated from saline environments.</title>
        <authorList>
            <person name="Cui H.-L."/>
        </authorList>
    </citation>
    <scope>NUCLEOTIDE SEQUENCE</scope>
    <source>
        <strain evidence="4">XZYJT40</strain>
    </source>
</reference>
<evidence type="ECO:0000313" key="4">
    <source>
        <dbReference type="EMBL" id="UPV99494.1"/>
    </source>
</evidence>
<dbReference type="KEGG" id="haxz:M0R88_13315"/>
<dbReference type="GeneID" id="72190852"/>
<evidence type="ECO:0000259" key="3">
    <source>
        <dbReference type="PROSITE" id="PS50110"/>
    </source>
</evidence>
<organism evidence="4 5">
    <name type="scientific">Halorussus gelatinilyticus</name>
    <dbReference type="NCBI Taxonomy" id="2937524"/>
    <lineage>
        <taxon>Archaea</taxon>
        <taxon>Methanobacteriati</taxon>
        <taxon>Methanobacteriota</taxon>
        <taxon>Stenosarchaea group</taxon>
        <taxon>Halobacteria</taxon>
        <taxon>Halobacteriales</taxon>
        <taxon>Haladaptataceae</taxon>
        <taxon>Halorussus</taxon>
    </lineage>
</organism>
<dbReference type="InterPro" id="IPR011006">
    <property type="entry name" value="CheY-like_superfamily"/>
</dbReference>
<protein>
    <submittedName>
        <fullName evidence="4">Response regulator</fullName>
    </submittedName>
</protein>
<dbReference type="CDD" id="cd00156">
    <property type="entry name" value="REC"/>
    <property type="match status" value="1"/>
</dbReference>
<dbReference type="SUPFAM" id="SSF52172">
    <property type="entry name" value="CheY-like"/>
    <property type="match status" value="1"/>
</dbReference>
<feature type="compositionally biased region" description="Polar residues" evidence="2">
    <location>
        <begin position="157"/>
        <end position="176"/>
    </location>
</feature>